<dbReference type="Proteomes" id="UP000286137">
    <property type="component" value="Unassembled WGS sequence"/>
</dbReference>
<dbReference type="Proteomes" id="UP001212160">
    <property type="component" value="Unassembled WGS sequence"/>
</dbReference>
<dbReference type="Proteomes" id="UP000285697">
    <property type="component" value="Unassembled WGS sequence"/>
</dbReference>
<feature type="transmembrane region" description="Helical" evidence="1">
    <location>
        <begin position="218"/>
        <end position="244"/>
    </location>
</feature>
<dbReference type="Proteomes" id="UP001297370">
    <property type="component" value="Unassembled WGS sequence"/>
</dbReference>
<evidence type="ECO:0000313" key="11">
    <source>
        <dbReference type="EMBL" id="RHG82500.1"/>
    </source>
</evidence>
<name>A0A2N5NWK9_MEDGN</name>
<dbReference type="Proteomes" id="UP001296580">
    <property type="component" value="Unassembled WGS sequence"/>
</dbReference>
<dbReference type="Proteomes" id="UP000285610">
    <property type="component" value="Unassembled WGS sequence"/>
</dbReference>
<evidence type="ECO:0000313" key="2">
    <source>
        <dbReference type="EMBL" id="MCB5494795.1"/>
    </source>
</evidence>
<evidence type="ECO:0000313" key="3">
    <source>
        <dbReference type="EMBL" id="MCB5619176.1"/>
    </source>
</evidence>
<protein>
    <submittedName>
        <fullName evidence="12">ABC transporter permease</fullName>
    </submittedName>
</protein>
<reference evidence="13 14" key="1">
    <citation type="submission" date="2018-08" db="EMBL/GenBank/DDBJ databases">
        <title>A genome reference for cultivated species of the human gut microbiota.</title>
        <authorList>
            <person name="Zou Y."/>
            <person name="Xue W."/>
            <person name="Luo G."/>
        </authorList>
    </citation>
    <scope>NUCLEOTIDE SEQUENCE [LARGE SCALE GENOMIC DNA]</scope>
    <source>
        <strain evidence="8 13">AF19-16AC</strain>
        <strain evidence="7 18">AF27-4BH</strain>
        <strain evidence="12 16">AF33-12</strain>
        <strain evidence="11 14">AM21-18</strain>
        <strain evidence="10 17">AM22-7AC</strain>
        <strain evidence="9 15">AM32-6</strain>
    </source>
</reference>
<reference evidence="5" key="2">
    <citation type="journal article" date="2020" name="Cell Host Microbe">
        <title>Functional and Genomic Variation between Human-Derived Isolates of Lachnospiraceae Reveals Inter- and Intra-Species Diversity.</title>
        <authorList>
            <person name="Sorbara M.T."/>
            <person name="Littmann E.R."/>
            <person name="Fontana E."/>
            <person name="Moody T.U."/>
            <person name="Kohout C.E."/>
            <person name="Gjonbalaj M."/>
            <person name="Eaton V."/>
            <person name="Seok R."/>
            <person name="Leiner I.M."/>
            <person name="Pamer E.G."/>
        </authorList>
    </citation>
    <scope>NUCLEOTIDE SEQUENCE</scope>
    <source>
        <strain evidence="6">MSK.15.32</strain>
        <strain evidence="5">MSK.22.53</strain>
    </source>
</reference>
<evidence type="ECO:0000313" key="15">
    <source>
        <dbReference type="Proteomes" id="UP000284472"/>
    </source>
</evidence>
<sequence length="251" mass="28222">MRNVLATDIKNNIRSIRFILGIFLIVSATLMSEHEMLQKIINAGGSAEGPGWFVAYTYCMNSVNMLLFVPIAVAFAGGENTEAELHSRFFLFSYIRSGRKQYLVGKAAGLLVSGGLTAFLAMVFLLVICILRFGQYPSLIDGNYEMAVLVGRTAVSFLRLFLNGAFWALIGGTSAVITKNRYMSYAVPFILYYVLTVFQERYYQKAFFLSPRYWAASIYYNDIFCIAILAVGSFLTALIFMCAIERRLRYA</sequence>
<dbReference type="Proteomes" id="UP000283834">
    <property type="component" value="Unassembled WGS sequence"/>
</dbReference>
<evidence type="ECO:0000256" key="1">
    <source>
        <dbReference type="SAM" id="Phobius"/>
    </source>
</evidence>
<feature type="transmembrane region" description="Helical" evidence="1">
    <location>
        <begin position="146"/>
        <end position="170"/>
    </location>
</feature>
<feature type="transmembrane region" description="Helical" evidence="1">
    <location>
        <begin position="182"/>
        <end position="198"/>
    </location>
</feature>
<dbReference type="Proteomes" id="UP001297422">
    <property type="component" value="Unassembled WGS sequence"/>
</dbReference>
<dbReference type="AlphaFoldDB" id="A0A2N5NWK9"/>
<dbReference type="EMBL" id="QRTJ01000004">
    <property type="protein sequence ID" value="RGQ70337.1"/>
    <property type="molecule type" value="Genomic_DNA"/>
</dbReference>
<dbReference type="EMBL" id="JAJBNC010000023">
    <property type="protein sequence ID" value="MCB5494795.1"/>
    <property type="molecule type" value="Genomic_DNA"/>
</dbReference>
<dbReference type="Proteomes" id="UP000284472">
    <property type="component" value="Unassembled WGS sequence"/>
</dbReference>
<evidence type="ECO:0000313" key="16">
    <source>
        <dbReference type="Proteomes" id="UP000285610"/>
    </source>
</evidence>
<feature type="transmembrane region" description="Helical" evidence="1">
    <location>
        <begin position="107"/>
        <end position="134"/>
    </location>
</feature>
<gene>
    <name evidence="11" type="ORF">DW243_12250</name>
    <name evidence="10" type="ORF">DW270_12095</name>
    <name evidence="9" type="ORF">DW812_12990</name>
    <name evidence="8" type="ORF">DWX36_08360</name>
    <name evidence="7" type="ORF">DWY88_03375</name>
    <name evidence="12" type="ORF">DWZ50_07580</name>
    <name evidence="5" type="ORF">G4958_04875</name>
    <name evidence="6" type="ORF">G4993_13740</name>
    <name evidence="3" type="ORF">LIQ08_08380</name>
    <name evidence="2" type="ORF">LIQ10_13835</name>
    <name evidence="4" type="ORF">PNW85_16290</name>
</gene>
<keyword evidence="1" id="KW-0812">Transmembrane</keyword>
<dbReference type="EMBL" id="JAJBOM010000009">
    <property type="protein sequence ID" value="MCB5619176.1"/>
    <property type="molecule type" value="Genomic_DNA"/>
</dbReference>
<dbReference type="EMBL" id="JAAIRV010000032">
    <property type="protein sequence ID" value="NSI59445.1"/>
    <property type="molecule type" value="Genomic_DNA"/>
</dbReference>
<proteinExistence type="predicted"/>
<evidence type="ECO:0000313" key="12">
    <source>
        <dbReference type="EMBL" id="RHM77162.1"/>
    </source>
</evidence>
<evidence type="ECO:0000313" key="6">
    <source>
        <dbReference type="EMBL" id="NSI59445.1"/>
    </source>
</evidence>
<dbReference type="EMBL" id="JAAIRM010000006">
    <property type="protein sequence ID" value="NSI18693.1"/>
    <property type="molecule type" value="Genomic_DNA"/>
</dbReference>
<dbReference type="Proteomes" id="UP000283981">
    <property type="component" value="Unassembled WGS sequence"/>
</dbReference>
<dbReference type="EMBL" id="JAQMLA010000068">
    <property type="protein sequence ID" value="MDB8688194.1"/>
    <property type="molecule type" value="Genomic_DNA"/>
</dbReference>
<evidence type="ECO:0000313" key="9">
    <source>
        <dbReference type="EMBL" id="RHD03972.1"/>
    </source>
</evidence>
<reference evidence="2" key="4">
    <citation type="submission" date="2021-10" db="EMBL/GenBank/DDBJ databases">
        <title>Collection of gut derived symbiotic bacterial strains cultured from healthy donors.</title>
        <authorList>
            <person name="Lin H."/>
            <person name="Littmann E."/>
            <person name="Claire K."/>
            <person name="Pamer E."/>
        </authorList>
    </citation>
    <scope>NUCLEOTIDE SEQUENCE</scope>
    <source>
        <strain evidence="3">MSK.23.18</strain>
        <strain evidence="2">MSK.23.4</strain>
    </source>
</reference>
<dbReference type="Proteomes" id="UP001296643">
    <property type="component" value="Unassembled WGS sequence"/>
</dbReference>
<evidence type="ECO:0000313" key="13">
    <source>
        <dbReference type="Proteomes" id="UP000283834"/>
    </source>
</evidence>
<accession>A0A2N5NWK9</accession>
<keyword evidence="1" id="KW-1133">Transmembrane helix</keyword>
<reference evidence="5" key="3">
    <citation type="submission" date="2020-02" db="EMBL/GenBank/DDBJ databases">
        <authorList>
            <person name="Littmann E."/>
            <person name="Sorbara M."/>
        </authorList>
    </citation>
    <scope>NUCLEOTIDE SEQUENCE</scope>
    <source>
        <strain evidence="6">MSK.15.32</strain>
        <strain evidence="5">MSK.22.53</strain>
    </source>
</reference>
<evidence type="ECO:0000313" key="14">
    <source>
        <dbReference type="Proteomes" id="UP000283981"/>
    </source>
</evidence>
<evidence type="ECO:0000313" key="18">
    <source>
        <dbReference type="Proteomes" id="UP000286137"/>
    </source>
</evidence>
<dbReference type="EMBL" id="QRIS01000021">
    <property type="protein sequence ID" value="RHG82500.1"/>
    <property type="molecule type" value="Genomic_DNA"/>
</dbReference>
<dbReference type="RefSeq" id="WP_005428267.1">
    <property type="nucleotide sequence ID" value="NZ_AP031447.1"/>
</dbReference>
<feature type="transmembrane region" description="Helical" evidence="1">
    <location>
        <begin position="52"/>
        <end position="78"/>
    </location>
</feature>
<evidence type="ECO:0000313" key="10">
    <source>
        <dbReference type="EMBL" id="RHG17017.1"/>
    </source>
</evidence>
<feature type="transmembrane region" description="Helical" evidence="1">
    <location>
        <begin position="12"/>
        <end position="32"/>
    </location>
</feature>
<keyword evidence="1" id="KW-0472">Membrane</keyword>
<evidence type="ECO:0000313" key="4">
    <source>
        <dbReference type="EMBL" id="MDB8688194.1"/>
    </source>
</evidence>
<dbReference type="EMBL" id="QRQE01000015">
    <property type="protein sequence ID" value="RHM77162.1"/>
    <property type="molecule type" value="Genomic_DNA"/>
</dbReference>
<organism evidence="12 16">
    <name type="scientific">Mediterraneibacter gnavus</name>
    <name type="common">Ruminococcus gnavus</name>
    <dbReference type="NCBI Taxonomy" id="33038"/>
    <lineage>
        <taxon>Bacteria</taxon>
        <taxon>Bacillati</taxon>
        <taxon>Bacillota</taxon>
        <taxon>Clostridia</taxon>
        <taxon>Lachnospirales</taxon>
        <taxon>Lachnospiraceae</taxon>
        <taxon>Mediterraneibacter</taxon>
    </lineage>
</organism>
<dbReference type="EMBL" id="QRIA01000017">
    <property type="protein sequence ID" value="RHG17017.1"/>
    <property type="molecule type" value="Genomic_DNA"/>
</dbReference>
<evidence type="ECO:0000313" key="7">
    <source>
        <dbReference type="EMBL" id="RGQ70337.1"/>
    </source>
</evidence>
<evidence type="ECO:0000313" key="17">
    <source>
        <dbReference type="Proteomes" id="UP000285697"/>
    </source>
</evidence>
<dbReference type="EMBL" id="QRWQ01000006">
    <property type="protein sequence ID" value="RGT39236.1"/>
    <property type="molecule type" value="Genomic_DNA"/>
</dbReference>
<dbReference type="GeneID" id="79805307"/>
<reference evidence="4" key="5">
    <citation type="submission" date="2023-01" db="EMBL/GenBank/DDBJ databases">
        <title>Human gut microbiome strain richness.</title>
        <authorList>
            <person name="Chen-Liaw A."/>
        </authorList>
    </citation>
    <scope>NUCLEOTIDE SEQUENCE</scope>
    <source>
        <strain evidence="4">RTP21484st1_H11_RTP21484_190118</strain>
    </source>
</reference>
<dbReference type="EMBL" id="QSIR01000021">
    <property type="protein sequence ID" value="RHD03972.1"/>
    <property type="molecule type" value="Genomic_DNA"/>
</dbReference>
<comment type="caution">
    <text evidence="12">The sequence shown here is derived from an EMBL/GenBank/DDBJ whole genome shotgun (WGS) entry which is preliminary data.</text>
</comment>
<evidence type="ECO:0000313" key="8">
    <source>
        <dbReference type="EMBL" id="RGT39236.1"/>
    </source>
</evidence>
<evidence type="ECO:0000313" key="5">
    <source>
        <dbReference type="EMBL" id="NSI18693.1"/>
    </source>
</evidence>